<evidence type="ECO:0000256" key="6">
    <source>
        <dbReference type="ARBA" id="ARBA00022982"/>
    </source>
</evidence>
<accession>A0A1P8MRF9</accession>
<dbReference type="PIRSF" id="PIRSF000005">
    <property type="entry name" value="Cytochrome_c4"/>
    <property type="match status" value="1"/>
</dbReference>
<dbReference type="PROSITE" id="PS51007">
    <property type="entry name" value="CYTC"/>
    <property type="match status" value="2"/>
</dbReference>
<dbReference type="Gene3D" id="1.10.760.10">
    <property type="entry name" value="Cytochrome c-like domain"/>
    <property type="match status" value="2"/>
</dbReference>
<dbReference type="SUPFAM" id="SSF46626">
    <property type="entry name" value="Cytochrome c"/>
    <property type="match status" value="2"/>
</dbReference>
<dbReference type="RefSeq" id="WP_076626440.1">
    <property type="nucleotide sequence ID" value="NZ_CP019312.1"/>
</dbReference>
<dbReference type="Proteomes" id="UP000186336">
    <property type="component" value="Chromosome"/>
</dbReference>
<evidence type="ECO:0000256" key="10">
    <source>
        <dbReference type="SAM" id="SignalP"/>
    </source>
</evidence>
<reference evidence="12 13" key="1">
    <citation type="submission" date="2017-01" db="EMBL/GenBank/DDBJ databases">
        <title>Complete genome of Tateyamaria omphalii DOK1-4 isolated from seawater in Dokdo.</title>
        <authorList>
            <person name="Kim J.H."/>
            <person name="Chi W.-J."/>
        </authorList>
    </citation>
    <scope>NUCLEOTIDE SEQUENCE [LARGE SCALE GENOMIC DNA]</scope>
    <source>
        <strain evidence="12 13">DOK1-4</strain>
    </source>
</reference>
<dbReference type="AlphaFoldDB" id="A0A1P8MRF9"/>
<keyword evidence="6" id="KW-0249">Electron transport</keyword>
<dbReference type="STRING" id="299262.BWR18_01815"/>
<organism evidence="12 13">
    <name type="scientific">Tateyamaria omphalii</name>
    <dbReference type="NCBI Taxonomy" id="299262"/>
    <lineage>
        <taxon>Bacteria</taxon>
        <taxon>Pseudomonadati</taxon>
        <taxon>Pseudomonadota</taxon>
        <taxon>Alphaproteobacteria</taxon>
        <taxon>Rhodobacterales</taxon>
        <taxon>Roseobacteraceae</taxon>
        <taxon>Tateyamaria</taxon>
    </lineage>
</organism>
<keyword evidence="7 9" id="KW-0408">Iron</keyword>
<evidence type="ECO:0000256" key="8">
    <source>
        <dbReference type="PIRSR" id="PIRSR000005-1"/>
    </source>
</evidence>
<protein>
    <recommendedName>
        <fullName evidence="11">Cytochrome c domain-containing protein</fullName>
    </recommendedName>
</protein>
<dbReference type="InterPro" id="IPR050597">
    <property type="entry name" value="Cytochrome_c_Oxidase_Subunit"/>
</dbReference>
<gene>
    <name evidence="12" type="ORF">BWR18_01815</name>
</gene>
<feature type="binding site" description="covalent" evidence="8">
    <location>
        <position position="34"/>
    </location>
    <ligand>
        <name>heme c</name>
        <dbReference type="ChEBI" id="CHEBI:61717"/>
        <label>1</label>
    </ligand>
</feature>
<dbReference type="InterPro" id="IPR036909">
    <property type="entry name" value="Cyt_c-like_dom_sf"/>
</dbReference>
<feature type="binding site" description="covalent" evidence="8">
    <location>
        <position position="31"/>
    </location>
    <ligand>
        <name>heme c</name>
        <dbReference type="ChEBI" id="CHEBI:61717"/>
        <label>1</label>
    </ligand>
</feature>
<keyword evidence="13" id="KW-1185">Reference proteome</keyword>
<feature type="binding site" description="axial binding residue" evidence="9">
    <location>
        <position position="139"/>
    </location>
    <ligand>
        <name>heme c</name>
        <dbReference type="ChEBI" id="CHEBI:61717"/>
        <label>2</label>
    </ligand>
    <ligandPart>
        <name>Fe</name>
        <dbReference type="ChEBI" id="CHEBI:18248"/>
    </ligandPart>
</feature>
<evidence type="ECO:0000256" key="5">
    <source>
        <dbReference type="ARBA" id="ARBA00022764"/>
    </source>
</evidence>
<evidence type="ECO:0000256" key="4">
    <source>
        <dbReference type="ARBA" id="ARBA00022723"/>
    </source>
</evidence>
<feature type="domain" description="Cytochrome c" evidence="11">
    <location>
        <begin position="100"/>
        <end position="204"/>
    </location>
</feature>
<feature type="domain" description="Cytochrome c" evidence="11">
    <location>
        <begin position="19"/>
        <end position="104"/>
    </location>
</feature>
<keyword evidence="2" id="KW-0813">Transport</keyword>
<evidence type="ECO:0000256" key="3">
    <source>
        <dbReference type="ARBA" id="ARBA00022617"/>
    </source>
</evidence>
<evidence type="ECO:0000313" key="12">
    <source>
        <dbReference type="EMBL" id="APX10573.1"/>
    </source>
</evidence>
<dbReference type="GO" id="GO:0042597">
    <property type="term" value="C:periplasmic space"/>
    <property type="evidence" value="ECO:0007669"/>
    <property type="project" value="UniProtKB-SubCell"/>
</dbReference>
<dbReference type="KEGG" id="tom:BWR18_01815"/>
<comment type="PTM">
    <text evidence="8">Binds 2 heme c groups covalently per subunit.</text>
</comment>
<evidence type="ECO:0000259" key="11">
    <source>
        <dbReference type="PROSITE" id="PS51007"/>
    </source>
</evidence>
<comment type="subcellular location">
    <subcellularLocation>
        <location evidence="1">Periplasm</location>
    </subcellularLocation>
</comment>
<dbReference type="GO" id="GO:0009055">
    <property type="term" value="F:electron transfer activity"/>
    <property type="evidence" value="ECO:0007669"/>
    <property type="project" value="InterPro"/>
</dbReference>
<name>A0A1P8MRF9_9RHOB</name>
<evidence type="ECO:0000256" key="7">
    <source>
        <dbReference type="ARBA" id="ARBA00023004"/>
    </source>
</evidence>
<proteinExistence type="predicted"/>
<feature type="binding site" description="axial binding residue" evidence="9">
    <location>
        <position position="81"/>
    </location>
    <ligand>
        <name>heme c</name>
        <dbReference type="ChEBI" id="CHEBI:61717"/>
        <label>1</label>
    </ligand>
    <ligandPart>
        <name>Fe</name>
        <dbReference type="ChEBI" id="CHEBI:18248"/>
    </ligandPart>
</feature>
<feature type="chain" id="PRO_5013134422" description="Cytochrome c domain-containing protein" evidence="10">
    <location>
        <begin position="21"/>
        <end position="217"/>
    </location>
</feature>
<evidence type="ECO:0000256" key="2">
    <source>
        <dbReference type="ARBA" id="ARBA00022448"/>
    </source>
</evidence>
<keyword evidence="4 9" id="KW-0479">Metal-binding</keyword>
<dbReference type="GO" id="GO:0005506">
    <property type="term" value="F:iron ion binding"/>
    <property type="evidence" value="ECO:0007669"/>
    <property type="project" value="InterPro"/>
</dbReference>
<evidence type="ECO:0000313" key="13">
    <source>
        <dbReference type="Proteomes" id="UP000186336"/>
    </source>
</evidence>
<evidence type="ECO:0000256" key="1">
    <source>
        <dbReference type="ARBA" id="ARBA00004418"/>
    </source>
</evidence>
<dbReference type="EMBL" id="CP019312">
    <property type="protein sequence ID" value="APX10573.1"/>
    <property type="molecule type" value="Genomic_DNA"/>
</dbReference>
<dbReference type="InterPro" id="IPR009056">
    <property type="entry name" value="Cyt_c-like_dom"/>
</dbReference>
<feature type="binding site" description="axial binding residue" evidence="9">
    <location>
        <position position="35"/>
    </location>
    <ligand>
        <name>heme c</name>
        <dbReference type="ChEBI" id="CHEBI:61717"/>
        <label>1</label>
    </ligand>
    <ligandPart>
        <name>Fe</name>
        <dbReference type="ChEBI" id="CHEBI:18248"/>
    </ligandPart>
</feature>
<dbReference type="PANTHER" id="PTHR33751:SF9">
    <property type="entry name" value="CYTOCHROME C4"/>
    <property type="match status" value="1"/>
</dbReference>
<feature type="signal peptide" evidence="10">
    <location>
        <begin position="1"/>
        <end position="20"/>
    </location>
</feature>
<keyword evidence="3 8" id="KW-0349">Heme</keyword>
<feature type="binding site" description="covalent" evidence="8">
    <location>
        <position position="135"/>
    </location>
    <ligand>
        <name>heme c</name>
        <dbReference type="ChEBI" id="CHEBI:61717"/>
        <label>2</label>
    </ligand>
</feature>
<evidence type="ECO:0000256" key="9">
    <source>
        <dbReference type="PIRSR" id="PIRSR000005-2"/>
    </source>
</evidence>
<dbReference type="OrthoDB" id="9808603at2"/>
<feature type="binding site" description="covalent" evidence="8">
    <location>
        <position position="138"/>
    </location>
    <ligand>
        <name>heme c</name>
        <dbReference type="ChEBI" id="CHEBI:61717"/>
        <label>2</label>
    </ligand>
</feature>
<dbReference type="PANTHER" id="PTHR33751">
    <property type="entry name" value="CBB3-TYPE CYTOCHROME C OXIDASE SUBUNIT FIXP"/>
    <property type="match status" value="1"/>
</dbReference>
<keyword evidence="5" id="KW-0574">Periplasm</keyword>
<keyword evidence="10" id="KW-0732">Signal</keyword>
<dbReference type="GO" id="GO:0020037">
    <property type="term" value="F:heme binding"/>
    <property type="evidence" value="ECO:0007669"/>
    <property type="project" value="InterPro"/>
</dbReference>
<sequence>MRRVSLIAAALLSLTLAPQAGGQGADVLLNCAACHAVGPDRNAGDVARAPSPYPNLNGQSVRYLDRQLWAYREGLRQHPQMQATATALGDGAGAMARMYADAPAPELTFTASPGAFADAETLVMEGDWSRGLPSCASCHALDPDDRARLSPRLHGHPAPYIARQLRAYADGTRRSDPMGRMRAYAAELTEDEMSQLADYYAAWGPETDQTQEDDTDG</sequence>
<dbReference type="InterPro" id="IPR024167">
    <property type="entry name" value="Cytochrome_c4-like"/>
</dbReference>
<feature type="binding site" description="axial binding residue" evidence="9">
    <location>
        <position position="181"/>
    </location>
    <ligand>
        <name>heme c</name>
        <dbReference type="ChEBI" id="CHEBI:61717"/>
        <label>2</label>
    </ligand>
    <ligandPart>
        <name>Fe</name>
        <dbReference type="ChEBI" id="CHEBI:18248"/>
    </ligandPart>
</feature>